<dbReference type="FunFam" id="3.40.50.720:FF:000173">
    <property type="entry name" value="3-oxoacyl-[acyl-carrier protein] reductase"/>
    <property type="match status" value="1"/>
</dbReference>
<comment type="similarity">
    <text evidence="1">Belongs to the short-chain dehydrogenases/reductases (SDR) family.</text>
</comment>
<dbReference type="Pfam" id="PF13561">
    <property type="entry name" value="adh_short_C2"/>
    <property type="match status" value="1"/>
</dbReference>
<dbReference type="SMART" id="SM00822">
    <property type="entry name" value="PKS_KR"/>
    <property type="match status" value="1"/>
</dbReference>
<evidence type="ECO:0000313" key="5">
    <source>
        <dbReference type="Proteomes" id="UP000287746"/>
    </source>
</evidence>
<dbReference type="PRINTS" id="PR00080">
    <property type="entry name" value="SDRFAMILY"/>
</dbReference>
<organism evidence="4 5">
    <name type="scientific">Sphingomonas koreensis</name>
    <dbReference type="NCBI Taxonomy" id="93064"/>
    <lineage>
        <taxon>Bacteria</taxon>
        <taxon>Pseudomonadati</taxon>
        <taxon>Pseudomonadota</taxon>
        <taxon>Alphaproteobacteria</taxon>
        <taxon>Sphingomonadales</taxon>
        <taxon>Sphingomonadaceae</taxon>
        <taxon>Sphingomonas</taxon>
    </lineage>
</organism>
<feature type="domain" description="Ketoreductase" evidence="3">
    <location>
        <begin position="6"/>
        <end position="194"/>
    </location>
</feature>
<sequence>MNLSGRAILITGAAQGIGLATAQLCAALDANVILLDRSEEQLDAALTSFDSSKAMKIAGSVTDRAFVKQAVAEAAARFGGIHGLVNNAGITRTAMIDKMTADDWQAVIDVNLTGAFNMLQAVGMDMIARAKSGESDPGAIVNISSDAGRKGTIGQINYGAAKSGVLGLTMSAAREWGRYGIRTNSVAYGVVETAMTETVRSEKFRDRYLANIPLGRFLTKEEAANSIAFLLSPAAAFITGQHLSVNGGSHITA</sequence>
<keyword evidence="2" id="KW-0560">Oxidoreductase</keyword>
<dbReference type="InterPro" id="IPR036291">
    <property type="entry name" value="NAD(P)-bd_dom_sf"/>
</dbReference>
<dbReference type="PRINTS" id="PR00081">
    <property type="entry name" value="GDHRDH"/>
</dbReference>
<name>A0A430G7L0_9SPHN</name>
<evidence type="ECO:0000259" key="3">
    <source>
        <dbReference type="SMART" id="SM00822"/>
    </source>
</evidence>
<dbReference type="Gene3D" id="3.40.50.720">
    <property type="entry name" value="NAD(P)-binding Rossmann-like Domain"/>
    <property type="match status" value="1"/>
</dbReference>
<dbReference type="InterPro" id="IPR002347">
    <property type="entry name" value="SDR_fam"/>
</dbReference>
<dbReference type="PANTHER" id="PTHR42760">
    <property type="entry name" value="SHORT-CHAIN DEHYDROGENASES/REDUCTASES FAMILY MEMBER"/>
    <property type="match status" value="1"/>
</dbReference>
<dbReference type="Proteomes" id="UP000287746">
    <property type="component" value="Unassembled WGS sequence"/>
</dbReference>
<dbReference type="GO" id="GO:0016616">
    <property type="term" value="F:oxidoreductase activity, acting on the CH-OH group of donors, NAD or NADP as acceptor"/>
    <property type="evidence" value="ECO:0007669"/>
    <property type="project" value="UniProtKB-ARBA"/>
</dbReference>
<comment type="caution">
    <text evidence="4">The sequence shown here is derived from an EMBL/GenBank/DDBJ whole genome shotgun (WGS) entry which is preliminary data.</text>
</comment>
<evidence type="ECO:0000313" key="4">
    <source>
        <dbReference type="EMBL" id="RSY89469.1"/>
    </source>
</evidence>
<gene>
    <name evidence="4" type="ORF">DAH66_02050</name>
</gene>
<dbReference type="AlphaFoldDB" id="A0A430G7L0"/>
<dbReference type="PROSITE" id="PS00061">
    <property type="entry name" value="ADH_SHORT"/>
    <property type="match status" value="1"/>
</dbReference>
<proteinExistence type="inferred from homology"/>
<protein>
    <submittedName>
        <fullName evidence="4">SDR family NAD(P)-dependent oxidoreductase</fullName>
    </submittedName>
</protein>
<accession>A0A430G7L0</accession>
<dbReference type="EMBL" id="QQYZ01000002">
    <property type="protein sequence ID" value="RSY89469.1"/>
    <property type="molecule type" value="Genomic_DNA"/>
</dbReference>
<reference evidence="4 5" key="1">
    <citation type="submission" date="2018-07" db="EMBL/GenBank/DDBJ databases">
        <title>Genomic and Epidemiologic Investigation of an Indolent Hospital Outbreak.</title>
        <authorList>
            <person name="Johnson R.C."/>
            <person name="Deming C."/>
            <person name="Conlan S."/>
            <person name="Zellmer C.J."/>
            <person name="Michelin A.V."/>
            <person name="Lee-Lin S."/>
            <person name="Thomas P.J."/>
            <person name="Park M."/>
            <person name="Weingarten R.A."/>
            <person name="Less J."/>
            <person name="Dekker J.P."/>
            <person name="Frank K.M."/>
            <person name="Musser K.A."/>
            <person name="Mcquiston J.R."/>
            <person name="Henderson D.K."/>
            <person name="Lau A.F."/>
            <person name="Palmore T.N."/>
            <person name="Segre J.A."/>
        </authorList>
    </citation>
    <scope>NUCLEOTIDE SEQUENCE [LARGE SCALE GENOMIC DNA]</scope>
    <source>
        <strain evidence="4 5">SK-CDC1_0717</strain>
    </source>
</reference>
<dbReference type="PANTHER" id="PTHR42760:SF133">
    <property type="entry name" value="3-OXOACYL-[ACYL-CARRIER-PROTEIN] REDUCTASE"/>
    <property type="match status" value="1"/>
</dbReference>
<evidence type="ECO:0000256" key="1">
    <source>
        <dbReference type="ARBA" id="ARBA00006484"/>
    </source>
</evidence>
<dbReference type="InterPro" id="IPR057326">
    <property type="entry name" value="KR_dom"/>
</dbReference>
<evidence type="ECO:0000256" key="2">
    <source>
        <dbReference type="ARBA" id="ARBA00023002"/>
    </source>
</evidence>
<dbReference type="SUPFAM" id="SSF51735">
    <property type="entry name" value="NAD(P)-binding Rossmann-fold domains"/>
    <property type="match status" value="1"/>
</dbReference>
<dbReference type="InterPro" id="IPR020904">
    <property type="entry name" value="Sc_DH/Rdtase_CS"/>
</dbReference>